<accession>A0ABY6KAR0</accession>
<name>A0ABY6KAR0_9ARAC</name>
<evidence type="ECO:0000313" key="1">
    <source>
        <dbReference type="EMBL" id="UYV65884.1"/>
    </source>
</evidence>
<sequence length="160" mass="17812">MVYHLVFMSGRPARSSSRLAIWINNVYIVLPLSTMVSGLECAVLQGRSEFLIYLNPQNLSELCSMGLLLTRLSSCNVSVTITMPSKLHLLGEVVVLCCQVTCQRLRSKARSIIELALFCHHSTLIAANYSQHCFRFSSSEIVVQRLPPAIETFPSLSPHC</sequence>
<organism evidence="1 2">
    <name type="scientific">Cordylochernes scorpioides</name>
    <dbReference type="NCBI Taxonomy" id="51811"/>
    <lineage>
        <taxon>Eukaryota</taxon>
        <taxon>Metazoa</taxon>
        <taxon>Ecdysozoa</taxon>
        <taxon>Arthropoda</taxon>
        <taxon>Chelicerata</taxon>
        <taxon>Arachnida</taxon>
        <taxon>Pseudoscorpiones</taxon>
        <taxon>Cheliferoidea</taxon>
        <taxon>Chernetidae</taxon>
        <taxon>Cordylochernes</taxon>
    </lineage>
</organism>
<dbReference type="Proteomes" id="UP001235939">
    <property type="component" value="Chromosome 03"/>
</dbReference>
<dbReference type="EMBL" id="CP092865">
    <property type="protein sequence ID" value="UYV65884.1"/>
    <property type="molecule type" value="Genomic_DNA"/>
</dbReference>
<gene>
    <name evidence="1" type="ORF">LAZ67_3005794</name>
</gene>
<evidence type="ECO:0000313" key="2">
    <source>
        <dbReference type="Proteomes" id="UP001235939"/>
    </source>
</evidence>
<proteinExistence type="predicted"/>
<keyword evidence="2" id="KW-1185">Reference proteome</keyword>
<reference evidence="1 2" key="1">
    <citation type="submission" date="2022-01" db="EMBL/GenBank/DDBJ databases">
        <title>A chromosomal length assembly of Cordylochernes scorpioides.</title>
        <authorList>
            <person name="Zeh D."/>
            <person name="Zeh J."/>
        </authorList>
    </citation>
    <scope>NUCLEOTIDE SEQUENCE [LARGE SCALE GENOMIC DNA]</scope>
    <source>
        <strain evidence="1">IN4F17</strain>
        <tissue evidence="1">Whole Body</tissue>
    </source>
</reference>
<protein>
    <submittedName>
        <fullName evidence="1">Uncharacterized protein</fullName>
    </submittedName>
</protein>